<evidence type="ECO:0000256" key="3">
    <source>
        <dbReference type="SAM" id="Phobius"/>
    </source>
</evidence>
<dbReference type="PANTHER" id="PTHR31571">
    <property type="entry name" value="ALTERED INHERITANCE OF MITOCHONDRIA PROTEIN 6"/>
    <property type="match status" value="1"/>
</dbReference>
<dbReference type="OrthoDB" id="4153866at2759"/>
<gene>
    <name evidence="4" type="ORF">P154DRAFT_420942</name>
</gene>
<proteinExistence type="inferred from homology"/>
<protein>
    <recommendedName>
        <fullName evidence="2">Altered inheritance of mitochondria protein 6</fullName>
    </recommendedName>
</protein>
<dbReference type="InterPro" id="IPR051236">
    <property type="entry name" value="HAT_RTT109-like"/>
</dbReference>
<sequence>MREWPESSRTNHQLDSRKKAWSRTAVILAATLLCFGTIGAITYTFLVATLFQPYTPTQITNGLQRVVNAWREPTSQGSFQFEWRDDFSRDIIPKNCHSHNDYLRTVPLYEALAAGCVGVEADIWVTDEEELLVGHTWKSTKKERTLRSLYLDPLANIFIQRNVSLASADDKEIGIFDTNPNVSTILLIDFKNNPKKTWPILLTQLQPFREKGWLTYFNGTELVPGPLTIVATGDAPFDLIQANNTDRFVFLDAPLDDISNPAYTSENSYYASVSLSQAVGHVWFNRLSSKQVDIIKTQIKAAADKGLKSRYWSTPSWPISFRDKIWFTLVSNHVGMLNVDDLAGATRWNWHWCVIAGLRLCDNS</sequence>
<reference evidence="4" key="1">
    <citation type="journal article" date="2020" name="Stud. Mycol.">
        <title>101 Dothideomycetes genomes: a test case for predicting lifestyles and emergence of pathogens.</title>
        <authorList>
            <person name="Haridas S."/>
            <person name="Albert R."/>
            <person name="Binder M."/>
            <person name="Bloem J."/>
            <person name="Labutti K."/>
            <person name="Salamov A."/>
            <person name="Andreopoulos B."/>
            <person name="Baker S."/>
            <person name="Barry K."/>
            <person name="Bills G."/>
            <person name="Bluhm B."/>
            <person name="Cannon C."/>
            <person name="Castanera R."/>
            <person name="Culley D."/>
            <person name="Daum C."/>
            <person name="Ezra D."/>
            <person name="Gonzalez J."/>
            <person name="Henrissat B."/>
            <person name="Kuo A."/>
            <person name="Liang C."/>
            <person name="Lipzen A."/>
            <person name="Lutzoni F."/>
            <person name="Magnuson J."/>
            <person name="Mondo S."/>
            <person name="Nolan M."/>
            <person name="Ohm R."/>
            <person name="Pangilinan J."/>
            <person name="Park H.-J."/>
            <person name="Ramirez L."/>
            <person name="Alfaro M."/>
            <person name="Sun H."/>
            <person name="Tritt A."/>
            <person name="Yoshinaga Y."/>
            <person name="Zwiers L.-H."/>
            <person name="Turgeon B."/>
            <person name="Goodwin S."/>
            <person name="Spatafora J."/>
            <person name="Crous P."/>
            <person name="Grigoriev I."/>
        </authorList>
    </citation>
    <scope>NUCLEOTIDE SEQUENCE</scope>
    <source>
        <strain evidence="4">CBS 123094</strain>
    </source>
</reference>
<dbReference type="AlphaFoldDB" id="A0A6A5WYL6"/>
<dbReference type="PANTHER" id="PTHR31571:SF1">
    <property type="entry name" value="ALTERED INHERITANCE OF MITOCHONDRIA PROTEIN 6"/>
    <property type="match status" value="1"/>
</dbReference>
<dbReference type="EMBL" id="ML977558">
    <property type="protein sequence ID" value="KAF2006840.1"/>
    <property type="molecule type" value="Genomic_DNA"/>
</dbReference>
<dbReference type="GO" id="GO:0008081">
    <property type="term" value="F:phosphoric diester hydrolase activity"/>
    <property type="evidence" value="ECO:0007669"/>
    <property type="project" value="InterPro"/>
</dbReference>
<dbReference type="Proteomes" id="UP000799779">
    <property type="component" value="Unassembled WGS sequence"/>
</dbReference>
<keyword evidence="3" id="KW-0472">Membrane</keyword>
<comment type="similarity">
    <text evidence="1">Belongs to the AIM6 family.</text>
</comment>
<evidence type="ECO:0000256" key="2">
    <source>
        <dbReference type="ARBA" id="ARBA00014286"/>
    </source>
</evidence>
<evidence type="ECO:0000313" key="5">
    <source>
        <dbReference type="Proteomes" id="UP000799779"/>
    </source>
</evidence>
<evidence type="ECO:0000256" key="1">
    <source>
        <dbReference type="ARBA" id="ARBA00008858"/>
    </source>
</evidence>
<organism evidence="4 5">
    <name type="scientific">Amniculicola lignicola CBS 123094</name>
    <dbReference type="NCBI Taxonomy" id="1392246"/>
    <lineage>
        <taxon>Eukaryota</taxon>
        <taxon>Fungi</taxon>
        <taxon>Dikarya</taxon>
        <taxon>Ascomycota</taxon>
        <taxon>Pezizomycotina</taxon>
        <taxon>Dothideomycetes</taxon>
        <taxon>Pleosporomycetidae</taxon>
        <taxon>Pleosporales</taxon>
        <taxon>Amniculicolaceae</taxon>
        <taxon>Amniculicola</taxon>
    </lineage>
</organism>
<keyword evidence="3" id="KW-0812">Transmembrane</keyword>
<evidence type="ECO:0000313" key="4">
    <source>
        <dbReference type="EMBL" id="KAF2006840.1"/>
    </source>
</evidence>
<name>A0A6A5WYL6_9PLEO</name>
<feature type="transmembrane region" description="Helical" evidence="3">
    <location>
        <begin position="26"/>
        <end position="51"/>
    </location>
</feature>
<dbReference type="InterPro" id="IPR017946">
    <property type="entry name" value="PLC-like_Pdiesterase_TIM-brl"/>
</dbReference>
<dbReference type="GO" id="GO:0006629">
    <property type="term" value="P:lipid metabolic process"/>
    <property type="evidence" value="ECO:0007669"/>
    <property type="project" value="InterPro"/>
</dbReference>
<keyword evidence="5" id="KW-1185">Reference proteome</keyword>
<dbReference type="SUPFAM" id="SSF51695">
    <property type="entry name" value="PLC-like phosphodiesterases"/>
    <property type="match status" value="1"/>
</dbReference>
<accession>A0A6A5WYL6</accession>
<keyword evidence="3" id="KW-1133">Transmembrane helix</keyword>